<dbReference type="PANTHER" id="PTHR34136:SF1">
    <property type="entry name" value="UDP-N-ACETYL-D-MANNOSAMINURONIC ACID TRANSFERASE"/>
    <property type="match status" value="1"/>
</dbReference>
<evidence type="ECO:0000313" key="4">
    <source>
        <dbReference type="Proteomes" id="UP000178742"/>
    </source>
</evidence>
<reference evidence="3 4" key="1">
    <citation type="journal article" date="2016" name="Nat. Commun.">
        <title>Thousands of microbial genomes shed light on interconnected biogeochemical processes in an aquifer system.</title>
        <authorList>
            <person name="Anantharaman K."/>
            <person name="Brown C.T."/>
            <person name="Hug L.A."/>
            <person name="Sharon I."/>
            <person name="Castelle C.J."/>
            <person name="Probst A.J."/>
            <person name="Thomas B.C."/>
            <person name="Singh A."/>
            <person name="Wilkins M.J."/>
            <person name="Karaoz U."/>
            <person name="Brodie E.L."/>
            <person name="Williams K.H."/>
            <person name="Hubbard S.S."/>
            <person name="Banfield J.F."/>
        </authorList>
    </citation>
    <scope>NUCLEOTIDE SEQUENCE [LARGE SCALE GENOMIC DNA]</scope>
</reference>
<organism evidence="3 4">
    <name type="scientific">Candidatus Magasanikbacteria bacterium RIFCSPHIGHO2_02_FULL_41_13</name>
    <dbReference type="NCBI Taxonomy" id="1798676"/>
    <lineage>
        <taxon>Bacteria</taxon>
        <taxon>Candidatus Magasanikiibacteriota</taxon>
    </lineage>
</organism>
<protein>
    <recommendedName>
        <fullName evidence="5">Glycosyltransferase</fullName>
    </recommendedName>
</protein>
<evidence type="ECO:0000256" key="2">
    <source>
        <dbReference type="ARBA" id="ARBA00022679"/>
    </source>
</evidence>
<dbReference type="Proteomes" id="UP000178742">
    <property type="component" value="Unassembled WGS sequence"/>
</dbReference>
<dbReference type="Pfam" id="PF03808">
    <property type="entry name" value="Glyco_tran_WecG"/>
    <property type="match status" value="1"/>
</dbReference>
<evidence type="ECO:0000313" key="3">
    <source>
        <dbReference type="EMBL" id="OGH65949.1"/>
    </source>
</evidence>
<gene>
    <name evidence="3" type="ORF">A3B90_02960</name>
</gene>
<sequence>MYILGVRVDTVDKSSALAKVADFLSSGEGHMIFTPNPEMLVDAQKDSYFKEILNKGDLNICDGKGIALFAKDSLERIPGVDFMVDICRLAARENKSVYLLGSGFEYVVKECKNKLLEKFPSLKIVGLHPGLKITDGFKFDSDENDVIIDDIILSAPDILFVAFGHRKQEKWIYGFLPELPSVRVAMGVGGSFDFISGKIKRAPGVFRRLGIEWLYRLVCEPRRIKRIWKATVVFLFYYYKNK</sequence>
<dbReference type="STRING" id="1798676.A3B90_02960"/>
<name>A0A1F6M2W9_9BACT</name>
<dbReference type="InterPro" id="IPR004629">
    <property type="entry name" value="WecG_TagA_CpsF"/>
</dbReference>
<dbReference type="EMBL" id="MFPX01000026">
    <property type="protein sequence ID" value="OGH65949.1"/>
    <property type="molecule type" value="Genomic_DNA"/>
</dbReference>
<dbReference type="PANTHER" id="PTHR34136">
    <property type="match status" value="1"/>
</dbReference>
<proteinExistence type="predicted"/>
<dbReference type="AlphaFoldDB" id="A0A1F6M2W9"/>
<evidence type="ECO:0008006" key="5">
    <source>
        <dbReference type="Google" id="ProtNLM"/>
    </source>
</evidence>
<accession>A0A1F6M2W9</accession>
<dbReference type="NCBIfam" id="TIGR00696">
    <property type="entry name" value="wecG_tagA_cpsF"/>
    <property type="match status" value="1"/>
</dbReference>
<evidence type="ECO:0000256" key="1">
    <source>
        <dbReference type="ARBA" id="ARBA00022676"/>
    </source>
</evidence>
<dbReference type="GO" id="GO:0016758">
    <property type="term" value="F:hexosyltransferase activity"/>
    <property type="evidence" value="ECO:0007669"/>
    <property type="project" value="TreeGrafter"/>
</dbReference>
<dbReference type="CDD" id="cd06533">
    <property type="entry name" value="Glyco_transf_WecG_TagA"/>
    <property type="match status" value="1"/>
</dbReference>
<comment type="caution">
    <text evidence="3">The sequence shown here is derived from an EMBL/GenBank/DDBJ whole genome shotgun (WGS) entry which is preliminary data.</text>
</comment>
<keyword evidence="2" id="KW-0808">Transferase</keyword>
<keyword evidence="1" id="KW-0328">Glycosyltransferase</keyword>